<dbReference type="InterPro" id="IPR054472">
    <property type="entry name" value="WHD"/>
</dbReference>
<dbReference type="Gene3D" id="3.40.50.300">
    <property type="entry name" value="P-loop containing nucleotide triphosphate hydrolases"/>
    <property type="match status" value="1"/>
</dbReference>
<dbReference type="Pfam" id="PF00004">
    <property type="entry name" value="AAA"/>
    <property type="match status" value="1"/>
</dbReference>
<dbReference type="GO" id="GO:0016887">
    <property type="term" value="F:ATP hydrolysis activity"/>
    <property type="evidence" value="ECO:0007669"/>
    <property type="project" value="InterPro"/>
</dbReference>
<dbReference type="HOGENOM" id="CLU_016564_0_0_9"/>
<sequence length="658" mass="76727">MGAQEYYQSKEAYIREILSWVREWIKLYRKYAVSLDEDGRLRQLKGSITYGNDLELSLNGQMSDADKSSYEEEAKALRNRLGIFRKKAAASFRHGIAIPMEYLFQVFQLSEAECFCLLLSCSVEFERTMGRMFGLLQDDYKEKYPTLDLCLKIYTAEEERRFEELAAVFSQNSNFSLFIKKPFENGLDPVRLHPRILRFLMNYEEGDPSVEEFATLVFPERIQVPADAEYENESLIVPLSRAASRKDKKNICFLYGPEGVGKKRLVNRVAAGWNKPVLFIDMRTLWQDKGQADKVTEDVVREMVIRGAVPYCCHFESVQPDDDSREEKNRKKRFMDRLFRQLFRHTDCLFLTSGKMWEGEWNRPELARTDWELQFPSATEQIDLWKRMLEPVFVQSVTPEALSVRFSLTPGRMAEALREACDKSYSLGKEAPGPEELYDTCRRQLVMNMGSHVTRVKAQYQWDELILPERQKKALKRACDQVEYKHLVYDIWGFERKIAYGQGVSMLFYGPPGTGKTMGAQVIANQLSMELYKVDLSSVMSKYIGETEKNLGNIFDEVKKSRSILFFDEADALFGKRTEVKDSHDKYANAETAYLLQKIEEYQGIVVLATNYMQNFDEAFKCRIKFIIEFPFPLAEYRRKMWETLWTRAQKADRETGC</sequence>
<accession>E7GSG7</accession>
<evidence type="ECO:0000256" key="3">
    <source>
        <dbReference type="ARBA" id="ARBA00022840"/>
    </source>
</evidence>
<evidence type="ECO:0000256" key="1">
    <source>
        <dbReference type="ARBA" id="ARBA00006914"/>
    </source>
</evidence>
<keyword evidence="3" id="KW-0067">ATP-binding</keyword>
<dbReference type="SMART" id="SM00382">
    <property type="entry name" value="AAA"/>
    <property type="match status" value="2"/>
</dbReference>
<dbReference type="InterPro" id="IPR003959">
    <property type="entry name" value="ATPase_AAA_core"/>
</dbReference>
<dbReference type="eggNOG" id="COG0464">
    <property type="taxonomic scope" value="Bacteria"/>
</dbReference>
<reference evidence="5 6" key="1">
    <citation type="submission" date="2010-12" db="EMBL/GenBank/DDBJ databases">
        <title>The Genome Sequence of Clostridium symbiosum strain WAL-14163.</title>
        <authorList>
            <person name="Earl A."/>
            <person name="Ward D."/>
            <person name="Feldgarden M."/>
            <person name="Gevers D."/>
            <person name="Finegold S.M."/>
            <person name="Summanen P.H."/>
            <person name="Molitoris D.R."/>
            <person name="Vaisanen M.L."/>
            <person name="Daigneault M."/>
            <person name="Young S.K."/>
            <person name="Zeng Q."/>
            <person name="Gargeya S."/>
            <person name="Fitzgerald M."/>
            <person name="Haas B."/>
            <person name="Abouelleil A."/>
            <person name="Alvarado L."/>
            <person name="Arachchi H.M."/>
            <person name="Berlin A."/>
            <person name="Brown A."/>
            <person name="Chapman S.B."/>
            <person name="Chen Z."/>
            <person name="Dunbar C."/>
            <person name="Freedman E."/>
            <person name="Gearin G."/>
            <person name="Gellesch M."/>
            <person name="Goldberg J."/>
            <person name="Griggs A."/>
            <person name="Gujja S."/>
            <person name="Heilman E."/>
            <person name="Heiman D."/>
            <person name="Howarth C."/>
            <person name="Larson L."/>
            <person name="Lui A."/>
            <person name="MacDonald P.J.P."/>
            <person name="Mehta T."/>
            <person name="Montmayeur A."/>
            <person name="Murphy C."/>
            <person name="Neiman D."/>
            <person name="Pearson M."/>
            <person name="Priest M."/>
            <person name="Roberts A."/>
            <person name="Saif S."/>
            <person name="Shea T."/>
            <person name="Shenoy N."/>
            <person name="Sisk P."/>
            <person name="Stolte C."/>
            <person name="Sykes S."/>
            <person name="White J."/>
            <person name="Yandava C."/>
            <person name="Nusbaum C."/>
            <person name="Birren B."/>
        </authorList>
    </citation>
    <scope>NUCLEOTIDE SEQUENCE [LARGE SCALE GENOMIC DNA]</scope>
    <source>
        <strain evidence="5 6">WAL-14163</strain>
    </source>
</reference>
<dbReference type="Proteomes" id="UP000002970">
    <property type="component" value="Unassembled WGS sequence"/>
</dbReference>
<dbReference type="CDD" id="cd19481">
    <property type="entry name" value="RecA-like_protease"/>
    <property type="match status" value="1"/>
</dbReference>
<dbReference type="InterPro" id="IPR027417">
    <property type="entry name" value="P-loop_NTPase"/>
</dbReference>
<dbReference type="STRING" id="1512.GCA_900049235_04174"/>
<dbReference type="GO" id="GO:0005524">
    <property type="term" value="F:ATP binding"/>
    <property type="evidence" value="ECO:0007669"/>
    <property type="project" value="UniProtKB-KW"/>
</dbReference>
<dbReference type="InterPro" id="IPR003593">
    <property type="entry name" value="AAA+_ATPase"/>
</dbReference>
<evidence type="ECO:0000313" key="5">
    <source>
        <dbReference type="EMBL" id="EGA92310.1"/>
    </source>
</evidence>
<dbReference type="PANTHER" id="PTHR23073">
    <property type="entry name" value="26S PROTEASOME REGULATORY SUBUNIT"/>
    <property type="match status" value="1"/>
</dbReference>
<comment type="caution">
    <text evidence="5">The sequence shown here is derived from an EMBL/GenBank/DDBJ whole genome shotgun (WGS) entry which is preliminary data.</text>
</comment>
<protein>
    <recommendedName>
        <fullName evidence="4">AAA+ ATPase domain-containing protein</fullName>
    </recommendedName>
</protein>
<proteinExistence type="inferred from homology"/>
<dbReference type="EMBL" id="ADLQ01000083">
    <property type="protein sequence ID" value="EGA92310.1"/>
    <property type="molecule type" value="Genomic_DNA"/>
</dbReference>
<dbReference type="SUPFAM" id="SSF52540">
    <property type="entry name" value="P-loop containing nucleoside triphosphate hydrolases"/>
    <property type="match status" value="2"/>
</dbReference>
<evidence type="ECO:0000256" key="2">
    <source>
        <dbReference type="ARBA" id="ARBA00022741"/>
    </source>
</evidence>
<evidence type="ECO:0000313" key="6">
    <source>
        <dbReference type="Proteomes" id="UP000002970"/>
    </source>
</evidence>
<name>E7GSG7_CLOS6</name>
<keyword evidence="6" id="KW-1185">Reference proteome</keyword>
<feature type="domain" description="AAA+ ATPase" evidence="4">
    <location>
        <begin position="502"/>
        <end position="634"/>
    </location>
</feature>
<gene>
    <name evidence="5" type="ORF">HMPREF9474_03862</name>
</gene>
<dbReference type="RefSeq" id="WP_003503772.1">
    <property type="nucleotide sequence ID" value="NZ_GL834317.1"/>
</dbReference>
<comment type="similarity">
    <text evidence="1">Belongs to the AAA ATPase family.</text>
</comment>
<dbReference type="InterPro" id="IPR050221">
    <property type="entry name" value="26S_Proteasome_ATPase"/>
</dbReference>
<dbReference type="Pfam" id="PF22977">
    <property type="entry name" value="WHD"/>
    <property type="match status" value="1"/>
</dbReference>
<feature type="domain" description="AAA+ ATPase" evidence="4">
    <location>
        <begin position="248"/>
        <end position="429"/>
    </location>
</feature>
<organism evidence="5 6">
    <name type="scientific">Clostridium symbiosum (strain WAL-14163)</name>
    <dbReference type="NCBI Taxonomy" id="742740"/>
    <lineage>
        <taxon>Bacteria</taxon>
        <taxon>Bacillati</taxon>
        <taxon>Bacillota</taxon>
        <taxon>Clostridia</taxon>
        <taxon>Lachnospirales</taxon>
        <taxon>Lachnospiraceae</taxon>
        <taxon>Otoolea</taxon>
    </lineage>
</organism>
<evidence type="ECO:0000259" key="4">
    <source>
        <dbReference type="SMART" id="SM00382"/>
    </source>
</evidence>
<dbReference type="AlphaFoldDB" id="E7GSG7"/>
<keyword evidence="2" id="KW-0547">Nucleotide-binding</keyword>